<dbReference type="SUPFAM" id="SSF46785">
    <property type="entry name" value="Winged helix' DNA-binding domain"/>
    <property type="match status" value="1"/>
</dbReference>
<sequence length="298" mass="34454">MAKTIQIERLVRIVSLLTANKKGLSAQKISEKLKEEGINFSDRTIRRDFDDIESAFGIEIVFNAKEKVWTIDPETLSDQQLLLDHLLLMEAYRRAKDQHILLVEPQPERGLEMLDPILTAIDKNLLITFLYKAFYSEESTERQVLAYAVREYQGRWYLIATDDKPPFKLKAFAFDRISGLRVTETKVKRQKLDMETFFDHFYGISMAEGEPCQQILLSFNYEQGQYAKTLKLHPSQVVVFEDDKEVRVQLTLAFPHGEAPYDLVMRLCSFSDSVKVLAPVSLAQQVKARLKAAYKQYT</sequence>
<name>A0A1H2T414_9FLAO</name>
<dbReference type="InterPro" id="IPR036390">
    <property type="entry name" value="WH_DNA-bd_sf"/>
</dbReference>
<dbReference type="AlphaFoldDB" id="A0A1H2T414"/>
<comment type="caution">
    <text evidence="2">The sequence shown here is derived from an EMBL/GenBank/DDBJ whole genome shotgun (WGS) entry which is preliminary data.</text>
</comment>
<dbReference type="PANTHER" id="PTHR34580:SF9">
    <property type="entry name" value="SLL5097 PROTEIN"/>
    <property type="match status" value="1"/>
</dbReference>
<proteinExistence type="predicted"/>
<evidence type="ECO:0000259" key="1">
    <source>
        <dbReference type="Pfam" id="PF13280"/>
    </source>
</evidence>
<evidence type="ECO:0000313" key="2">
    <source>
        <dbReference type="EMBL" id="SDW38019.1"/>
    </source>
</evidence>
<evidence type="ECO:0000313" key="3">
    <source>
        <dbReference type="Proteomes" id="UP000182771"/>
    </source>
</evidence>
<dbReference type="OrthoDB" id="43316at2"/>
<dbReference type="InterPro" id="IPR051534">
    <property type="entry name" value="CBASS_pafABC_assoc_protein"/>
</dbReference>
<dbReference type="GeneID" id="85016164"/>
<dbReference type="Pfam" id="PF13280">
    <property type="entry name" value="WYL"/>
    <property type="match status" value="1"/>
</dbReference>
<dbReference type="PROSITE" id="PS52050">
    <property type="entry name" value="WYL"/>
    <property type="match status" value="1"/>
</dbReference>
<keyword evidence="3" id="KW-1185">Reference proteome</keyword>
<gene>
    <name evidence="2" type="ORF">SAMN05444420_10264</name>
</gene>
<dbReference type="Proteomes" id="UP000182771">
    <property type="component" value="Unassembled WGS sequence"/>
</dbReference>
<reference evidence="2 3" key="1">
    <citation type="submission" date="2016-10" db="EMBL/GenBank/DDBJ databases">
        <authorList>
            <person name="Varghese N."/>
            <person name="Submissions S."/>
        </authorList>
    </citation>
    <scope>NUCLEOTIDE SEQUENCE [LARGE SCALE GENOMIC DNA]</scope>
    <source>
        <strain evidence="2 3">DSM 11449</strain>
    </source>
</reference>
<dbReference type="RefSeq" id="WP_016420334.1">
    <property type="nucleotide sequence ID" value="NZ_FNND01000002.1"/>
</dbReference>
<dbReference type="PANTHER" id="PTHR34580">
    <property type="match status" value="1"/>
</dbReference>
<organism evidence="2 3">
    <name type="scientific">Capnocytophaga granulosa</name>
    <dbReference type="NCBI Taxonomy" id="45242"/>
    <lineage>
        <taxon>Bacteria</taxon>
        <taxon>Pseudomonadati</taxon>
        <taxon>Bacteroidota</taxon>
        <taxon>Flavobacteriia</taxon>
        <taxon>Flavobacteriales</taxon>
        <taxon>Flavobacteriaceae</taxon>
        <taxon>Capnocytophaga</taxon>
    </lineage>
</organism>
<feature type="domain" description="WYL" evidence="1">
    <location>
        <begin position="112"/>
        <end position="182"/>
    </location>
</feature>
<dbReference type="EMBL" id="FNND01000002">
    <property type="protein sequence ID" value="SDW38019.1"/>
    <property type="molecule type" value="Genomic_DNA"/>
</dbReference>
<keyword evidence="2" id="KW-0238">DNA-binding</keyword>
<dbReference type="GO" id="GO:0003677">
    <property type="term" value="F:DNA binding"/>
    <property type="evidence" value="ECO:0007669"/>
    <property type="project" value="UniProtKB-KW"/>
</dbReference>
<accession>A0A1H2T414</accession>
<dbReference type="InterPro" id="IPR026881">
    <property type="entry name" value="WYL_dom"/>
</dbReference>
<protein>
    <submittedName>
        <fullName evidence="2">Predicted DNA-binding transcriptional regulator YafY, contains an HTH and WYL domains</fullName>
    </submittedName>
</protein>